<dbReference type="GO" id="GO:0005737">
    <property type="term" value="C:cytoplasm"/>
    <property type="evidence" value="ECO:0007669"/>
    <property type="project" value="TreeGrafter"/>
</dbReference>
<protein>
    <recommendedName>
        <fullName evidence="3">Clu domain-containing protein</fullName>
    </recommendedName>
</protein>
<dbReference type="InterPro" id="IPR028275">
    <property type="entry name" value="CLU_N"/>
</dbReference>
<feature type="region of interest" description="Disordered" evidence="2">
    <location>
        <begin position="1162"/>
        <end position="1231"/>
    </location>
</feature>
<dbReference type="FunFam" id="3.30.2280.10:FF:000002">
    <property type="entry name" value="Clustered mitochondria protein homolog"/>
    <property type="match status" value="1"/>
</dbReference>
<dbReference type="InterPro" id="IPR007967">
    <property type="entry name" value="GSKIP_dom"/>
</dbReference>
<dbReference type="InterPro" id="IPR025697">
    <property type="entry name" value="CLU_dom"/>
</dbReference>
<evidence type="ECO:0000259" key="3">
    <source>
        <dbReference type="PROSITE" id="PS51823"/>
    </source>
</evidence>
<dbReference type="Pfam" id="PF15044">
    <property type="entry name" value="CLU_N"/>
    <property type="match status" value="1"/>
</dbReference>
<dbReference type="InterPro" id="IPR011990">
    <property type="entry name" value="TPR-like_helical_dom_sf"/>
</dbReference>
<dbReference type="EMBL" id="HBIV01036891">
    <property type="protein sequence ID" value="CAE0674526.1"/>
    <property type="molecule type" value="Transcribed_RNA"/>
</dbReference>
<feature type="compositionally biased region" description="Basic and acidic residues" evidence="2">
    <location>
        <begin position="1164"/>
        <end position="1181"/>
    </location>
</feature>
<dbReference type="InterPro" id="IPR033646">
    <property type="entry name" value="CLU-central"/>
</dbReference>
<feature type="compositionally biased region" description="Basic and acidic residues" evidence="2">
    <location>
        <begin position="523"/>
        <end position="539"/>
    </location>
</feature>
<dbReference type="Pfam" id="PF13236">
    <property type="entry name" value="CLU"/>
    <property type="match status" value="1"/>
</dbReference>
<dbReference type="Gene3D" id="1.25.40.10">
    <property type="entry name" value="Tetratricopeptide repeat domain"/>
    <property type="match status" value="1"/>
</dbReference>
<feature type="compositionally biased region" description="Basic residues" evidence="2">
    <location>
        <begin position="770"/>
        <end position="784"/>
    </location>
</feature>
<accession>A0A7S3Z7R4</accession>
<dbReference type="CDD" id="cd15466">
    <property type="entry name" value="CLU-central"/>
    <property type="match status" value="1"/>
</dbReference>
<dbReference type="InterPro" id="IPR027523">
    <property type="entry name" value="CLU_prot"/>
</dbReference>
<sequence length="1231" mass="138532">MAGDTKVINDFAELSEYPELKQEGKSNHLKMVPGFYDERSARTHVRRLREIIVKPPVHITQKMNPYVSESGSETTTKKGKKGAKSKGTSEKLHKVPSSDILEKLDLLEYPKTEKSQSVPEVVRNINFSAWNPPPGNRRLRGDLLYLEVTTLEENSLHITCSVTGFFLNSSTRDTFDPSPAVTDYKSHTLVELLKKASHTFSSRFSRLMSRKMTKHPYEVVMRPYPVYEWMAVKPKHAYDWNRAEDSLLTTYGMEGGRGVLRDWNEEYQCCHEMPRTNLVERILYNRTKYRVYLDFREAAVKGACAVIDGNIPPINPMDEERAWVYLYNKIFFSLTIDGRDSYKDIGGDRVSHCNASHDLLGITAFERADVKELYTLATLAVDYRGHRVLAQSIIPGIFHGDQASTHVYGSMDSTDSIKSSPDFHKLMLKAAKKLHIKEHRVVDAKGNTVTLASCVETKGIIGSDRRHYVLDLTRVFPRDANFPNYQKNPTSLLRPELVEDFCCRKAISTIVAKRNREAAAAAEAKKAGKSAEAKNEGKNTDQSAPPAADNQKDGTTDKDNSKSDTPQPDGKAETAQPESKAKGPKANDNAYISEMESIAFNPDAFCNVKSPDKKVEESDALEVAAASAFLLNNVIPKLVAQNFRLLQDSPLDGESLKRIMHKHGINMRYLGRMAALAVQCNMPHIAQLCTQEMIVRAAKHLINGFLRDVKPDLQESKSSWFLAPCVCRFLNTFLGPKCCGTGLSKEELEAANKVLEAQEKEDDSKDQRRQIPRGKSRSKRRRARKVDSINVRLPDGKKAPTDPLAPANLWMAIHNLVQTKYNCKLGLHMEFSPRRKLCMLRSLCKKVGVQLACRNYDFTKDTIFEIEDVLNLYPVVKTIELTSKDAADYIEQGRIFLGRGRLHAAYAKLIEAQGILHQTYGPMHEQSAQCYTLLALVCYRAQDIPQAVEMQQKALLVYERILGIDHPDTVHAHSTMALFLHSSGQPKHALTHIRRALYLYELMCGPNHPNVAASHINIAMIYQDSGQVQRGLNHLKRAKECFQAVLGKNHMQVALCDHTIAVAHSLMGNFREAINFEKSAKALYAKEVGDKHPRIQESLMWLNWFTKNAVEVEKGLTEKGGLQPVHPNLSPFVWVSLQRFASPRQISPTDLVHLIKLTRSNQQKKSEQKASLNEAEKKDAVDLAPQPQPKPMANGGGELTKAQKRKIKRKLQRQRQKAEREAAAAAKARSS</sequence>
<organism evidence="4">
    <name type="scientific">Lotharella globosa</name>
    <dbReference type="NCBI Taxonomy" id="91324"/>
    <lineage>
        <taxon>Eukaryota</taxon>
        <taxon>Sar</taxon>
        <taxon>Rhizaria</taxon>
        <taxon>Cercozoa</taxon>
        <taxon>Chlorarachniophyceae</taxon>
        <taxon>Lotharella</taxon>
    </lineage>
</organism>
<dbReference type="SMART" id="SM00028">
    <property type="entry name" value="TPR"/>
    <property type="match status" value="4"/>
</dbReference>
<dbReference type="PANTHER" id="PTHR12601:SF6">
    <property type="entry name" value="CLUSTERED MITOCHONDRIA PROTEIN HOMOLOG"/>
    <property type="match status" value="1"/>
</dbReference>
<feature type="region of interest" description="Disordered" evidence="2">
    <location>
        <begin position="66"/>
        <end position="94"/>
    </location>
</feature>
<reference evidence="4" key="1">
    <citation type="submission" date="2021-01" db="EMBL/GenBank/DDBJ databases">
        <authorList>
            <person name="Corre E."/>
            <person name="Pelletier E."/>
            <person name="Niang G."/>
            <person name="Scheremetjew M."/>
            <person name="Finn R."/>
            <person name="Kale V."/>
            <person name="Holt S."/>
            <person name="Cochrane G."/>
            <person name="Meng A."/>
            <person name="Brown T."/>
            <person name="Cohen L."/>
        </authorList>
    </citation>
    <scope>NUCLEOTIDE SEQUENCE</scope>
    <source>
        <strain evidence="4">CCCM811</strain>
    </source>
</reference>
<dbReference type="AlphaFoldDB" id="A0A7S3Z7R4"/>
<dbReference type="PROSITE" id="PS51823">
    <property type="entry name" value="CLU"/>
    <property type="match status" value="1"/>
</dbReference>
<evidence type="ECO:0000256" key="2">
    <source>
        <dbReference type="SAM" id="MobiDB-lite"/>
    </source>
</evidence>
<feature type="compositionally biased region" description="Basic and acidic residues" evidence="2">
    <location>
        <begin position="756"/>
        <end position="769"/>
    </location>
</feature>
<dbReference type="InterPro" id="IPR023231">
    <property type="entry name" value="GSKIP_dom_sf"/>
</dbReference>
<dbReference type="PANTHER" id="PTHR12601">
    <property type="entry name" value="EUKARYOTIC TRANSLATION INITIATION FACTOR 3 SUBUNIT EIF-3"/>
    <property type="match status" value="1"/>
</dbReference>
<dbReference type="SUPFAM" id="SSF103107">
    <property type="entry name" value="Hypothetical protein c14orf129, hspc210"/>
    <property type="match status" value="1"/>
</dbReference>
<dbReference type="Pfam" id="PF13424">
    <property type="entry name" value="TPR_12"/>
    <property type="match status" value="2"/>
</dbReference>
<feature type="compositionally biased region" description="Basic and acidic residues" evidence="2">
    <location>
        <begin position="550"/>
        <end position="562"/>
    </location>
</feature>
<evidence type="ECO:0000256" key="1">
    <source>
        <dbReference type="ARBA" id="ARBA00022490"/>
    </source>
</evidence>
<proteinExistence type="predicted"/>
<dbReference type="Gene3D" id="3.30.2280.10">
    <property type="entry name" value="Hypothetical protein (hspc210)"/>
    <property type="match status" value="1"/>
</dbReference>
<dbReference type="Pfam" id="PF12807">
    <property type="entry name" value="eIF3_p135"/>
    <property type="match status" value="1"/>
</dbReference>
<evidence type="ECO:0000313" key="4">
    <source>
        <dbReference type="EMBL" id="CAE0674526.1"/>
    </source>
</evidence>
<gene>
    <name evidence="4" type="ORF">LGLO00237_LOCUS26300</name>
</gene>
<feature type="region of interest" description="Disordered" evidence="2">
    <location>
        <begin position="523"/>
        <end position="586"/>
    </location>
</feature>
<feature type="domain" description="Clu" evidence="3">
    <location>
        <begin position="240"/>
        <end position="483"/>
    </location>
</feature>
<dbReference type="Pfam" id="PF05303">
    <property type="entry name" value="GSKIP_dom"/>
    <property type="match status" value="1"/>
</dbReference>
<name>A0A7S3Z7R4_9EUKA</name>
<dbReference type="InterPro" id="IPR019734">
    <property type="entry name" value="TPR_rpt"/>
</dbReference>
<dbReference type="SUPFAM" id="SSF48452">
    <property type="entry name" value="TPR-like"/>
    <property type="match status" value="2"/>
</dbReference>
<keyword evidence="1" id="KW-0963">Cytoplasm</keyword>
<feature type="compositionally biased region" description="Basic residues" evidence="2">
    <location>
        <begin position="1202"/>
        <end position="1215"/>
    </location>
</feature>
<feature type="region of interest" description="Disordered" evidence="2">
    <location>
        <begin position="756"/>
        <end position="800"/>
    </location>
</feature>